<sequence length="608" mass="68041">MKSLRVIFRYVSKYPKLIFEYFSFNVLSNLFSVISLGLLSPFLLLIFKKNDTLSAVSSGPGFLAKLNPVNFLKVWLSDMIKTPGGDVKALAIICLLVLFAIMLKNIFLFLSIYFITPIRNAVINDMRSRMFKKILVLPIGYFNDQKKGDIMSRMTNDLVDVETSVMNLLETLFREPVTILFFFLYMIILSPQLTLFLLLFLPVSGFIIGRIGRSLKKQSTGVQEKLGAILSTIDETLGGIRIIKAFNAEKRQYNKLITQNEELFIIKNKANVKRDSASPVSEVLGVFAIVCVLWFGGRLVLGNSFLNPGDFITYIIIFSQLIQPLKNLSSASYNIRKGSASIERIEHIIDEDVSIKEVANPIQMEEFKSSIEFKHVSFYYDDKMVLEDINLTIEKGKSVAIVGSSGAGKSTLVDLVPRFHDVSKGELLIDGIDIKNYSLESIRNHMGIVTQEAILFNDTIANNIALGMSDATPGQIEHAAKIANANKFILQKENGYDTNIGERGNKLSGGEKQRTTIARAVLRNPPILILDEATSSLDTESERLVQDAINNLMSNRTSIVIAHRLSTVRHADEIIVLNKGKIVERGTHMSLMAADGFYKRLVNMQEVK</sequence>
<dbReference type="InterPro" id="IPR003439">
    <property type="entry name" value="ABC_transporter-like_ATP-bd"/>
</dbReference>
<dbReference type="InterPro" id="IPR011527">
    <property type="entry name" value="ABC1_TM_dom"/>
</dbReference>
<dbReference type="InterPro" id="IPR027417">
    <property type="entry name" value="P-loop_NTPase"/>
</dbReference>
<feature type="domain" description="ABC transmembrane type-1" evidence="10">
    <location>
        <begin position="24"/>
        <end position="337"/>
    </location>
</feature>
<evidence type="ECO:0000256" key="5">
    <source>
        <dbReference type="ARBA" id="ARBA00022840"/>
    </source>
</evidence>
<evidence type="ECO:0000313" key="12">
    <source>
        <dbReference type="Proteomes" id="UP000326903"/>
    </source>
</evidence>
<name>A0A5J5IHC2_9BACT</name>
<evidence type="ECO:0000313" key="11">
    <source>
        <dbReference type="EMBL" id="KAA9039356.1"/>
    </source>
</evidence>
<feature type="transmembrane region" description="Helical" evidence="8">
    <location>
        <begin position="89"/>
        <end position="115"/>
    </location>
</feature>
<evidence type="ECO:0000256" key="8">
    <source>
        <dbReference type="SAM" id="Phobius"/>
    </source>
</evidence>
<dbReference type="GO" id="GO:0015421">
    <property type="term" value="F:ABC-type oligopeptide transporter activity"/>
    <property type="evidence" value="ECO:0007669"/>
    <property type="project" value="TreeGrafter"/>
</dbReference>
<proteinExistence type="predicted"/>
<reference evidence="11 12" key="1">
    <citation type="submission" date="2019-09" db="EMBL/GenBank/DDBJ databases">
        <title>Draft genome sequence of Ginsengibacter sp. BR5-29.</title>
        <authorList>
            <person name="Im W.-T."/>
        </authorList>
    </citation>
    <scope>NUCLEOTIDE SEQUENCE [LARGE SCALE GENOMIC DNA]</scope>
    <source>
        <strain evidence="11 12">BR5-29</strain>
    </source>
</reference>
<dbReference type="EMBL" id="VYQF01000002">
    <property type="protein sequence ID" value="KAA9039356.1"/>
    <property type="molecule type" value="Genomic_DNA"/>
</dbReference>
<dbReference type="GO" id="GO:0016887">
    <property type="term" value="F:ATP hydrolysis activity"/>
    <property type="evidence" value="ECO:0007669"/>
    <property type="project" value="InterPro"/>
</dbReference>
<keyword evidence="5 11" id="KW-0067">ATP-binding</keyword>
<dbReference type="Gene3D" id="3.40.50.300">
    <property type="entry name" value="P-loop containing nucleotide triphosphate hydrolases"/>
    <property type="match status" value="1"/>
</dbReference>
<dbReference type="InterPro" id="IPR036640">
    <property type="entry name" value="ABC1_TM_sf"/>
</dbReference>
<dbReference type="PANTHER" id="PTHR43394">
    <property type="entry name" value="ATP-DEPENDENT PERMEASE MDL1, MITOCHONDRIAL"/>
    <property type="match status" value="1"/>
</dbReference>
<dbReference type="PROSITE" id="PS50893">
    <property type="entry name" value="ABC_TRANSPORTER_2"/>
    <property type="match status" value="1"/>
</dbReference>
<accession>A0A5J5IHC2</accession>
<dbReference type="AlphaFoldDB" id="A0A5J5IHC2"/>
<dbReference type="Gene3D" id="1.20.1560.10">
    <property type="entry name" value="ABC transporter type 1, transmembrane domain"/>
    <property type="match status" value="1"/>
</dbReference>
<dbReference type="SUPFAM" id="SSF52540">
    <property type="entry name" value="P-loop containing nucleoside triphosphate hydrolases"/>
    <property type="match status" value="1"/>
</dbReference>
<evidence type="ECO:0000256" key="6">
    <source>
        <dbReference type="ARBA" id="ARBA00022989"/>
    </source>
</evidence>
<keyword evidence="2" id="KW-0813">Transport</keyword>
<dbReference type="Proteomes" id="UP000326903">
    <property type="component" value="Unassembled WGS sequence"/>
</dbReference>
<dbReference type="GO" id="GO:0005886">
    <property type="term" value="C:plasma membrane"/>
    <property type="evidence" value="ECO:0007669"/>
    <property type="project" value="UniProtKB-SubCell"/>
</dbReference>
<feature type="domain" description="ABC transporter" evidence="9">
    <location>
        <begin position="371"/>
        <end position="604"/>
    </location>
</feature>
<evidence type="ECO:0000256" key="7">
    <source>
        <dbReference type="ARBA" id="ARBA00023136"/>
    </source>
</evidence>
<gene>
    <name evidence="11" type="ORF">FW778_11035</name>
</gene>
<evidence type="ECO:0000259" key="9">
    <source>
        <dbReference type="PROSITE" id="PS50893"/>
    </source>
</evidence>
<dbReference type="Pfam" id="PF00005">
    <property type="entry name" value="ABC_tran"/>
    <property type="match status" value="1"/>
</dbReference>
<comment type="subcellular location">
    <subcellularLocation>
        <location evidence="1">Cell membrane</location>
        <topology evidence="1">Multi-pass membrane protein</topology>
    </subcellularLocation>
</comment>
<keyword evidence="7 8" id="KW-0472">Membrane</keyword>
<evidence type="ECO:0000256" key="3">
    <source>
        <dbReference type="ARBA" id="ARBA00022692"/>
    </source>
</evidence>
<keyword evidence="4" id="KW-0547">Nucleotide-binding</keyword>
<dbReference type="FunFam" id="3.40.50.300:FF:000287">
    <property type="entry name" value="Multidrug ABC transporter ATP-binding protein"/>
    <property type="match status" value="1"/>
</dbReference>
<dbReference type="SUPFAM" id="SSF90123">
    <property type="entry name" value="ABC transporter transmembrane region"/>
    <property type="match status" value="1"/>
</dbReference>
<dbReference type="Pfam" id="PF00664">
    <property type="entry name" value="ABC_membrane"/>
    <property type="match status" value="1"/>
</dbReference>
<evidence type="ECO:0000256" key="2">
    <source>
        <dbReference type="ARBA" id="ARBA00022448"/>
    </source>
</evidence>
<dbReference type="InterPro" id="IPR039421">
    <property type="entry name" value="Type_1_exporter"/>
</dbReference>
<keyword evidence="12" id="KW-1185">Reference proteome</keyword>
<protein>
    <submittedName>
        <fullName evidence="11">ABC transporter ATP-binding protein</fullName>
    </submittedName>
</protein>
<dbReference type="SMART" id="SM00382">
    <property type="entry name" value="AAA"/>
    <property type="match status" value="1"/>
</dbReference>
<dbReference type="CDD" id="cd18552">
    <property type="entry name" value="ABC_6TM_MsbA_like"/>
    <property type="match status" value="1"/>
</dbReference>
<dbReference type="InterPro" id="IPR003593">
    <property type="entry name" value="AAA+_ATPase"/>
</dbReference>
<keyword evidence="3 8" id="KW-0812">Transmembrane</keyword>
<dbReference type="PANTHER" id="PTHR43394:SF1">
    <property type="entry name" value="ATP-BINDING CASSETTE SUB-FAMILY B MEMBER 10, MITOCHONDRIAL"/>
    <property type="match status" value="1"/>
</dbReference>
<dbReference type="GO" id="GO:0005524">
    <property type="term" value="F:ATP binding"/>
    <property type="evidence" value="ECO:0007669"/>
    <property type="project" value="UniProtKB-KW"/>
</dbReference>
<dbReference type="RefSeq" id="WP_150414766.1">
    <property type="nucleotide sequence ID" value="NZ_VYQF01000002.1"/>
</dbReference>
<comment type="caution">
    <text evidence="11">The sequence shown here is derived from an EMBL/GenBank/DDBJ whole genome shotgun (WGS) entry which is preliminary data.</text>
</comment>
<evidence type="ECO:0000256" key="1">
    <source>
        <dbReference type="ARBA" id="ARBA00004651"/>
    </source>
</evidence>
<dbReference type="PROSITE" id="PS50929">
    <property type="entry name" value="ABC_TM1F"/>
    <property type="match status" value="1"/>
</dbReference>
<feature type="transmembrane region" description="Helical" evidence="8">
    <location>
        <begin position="26"/>
        <end position="47"/>
    </location>
</feature>
<evidence type="ECO:0000256" key="4">
    <source>
        <dbReference type="ARBA" id="ARBA00022741"/>
    </source>
</evidence>
<organism evidence="11 12">
    <name type="scientific">Ginsengibacter hankyongi</name>
    <dbReference type="NCBI Taxonomy" id="2607284"/>
    <lineage>
        <taxon>Bacteria</taxon>
        <taxon>Pseudomonadati</taxon>
        <taxon>Bacteroidota</taxon>
        <taxon>Chitinophagia</taxon>
        <taxon>Chitinophagales</taxon>
        <taxon>Chitinophagaceae</taxon>
        <taxon>Ginsengibacter</taxon>
    </lineage>
</organism>
<evidence type="ECO:0000259" key="10">
    <source>
        <dbReference type="PROSITE" id="PS50929"/>
    </source>
</evidence>
<feature type="transmembrane region" description="Helical" evidence="8">
    <location>
        <begin position="179"/>
        <end position="208"/>
    </location>
</feature>
<keyword evidence="6 8" id="KW-1133">Transmembrane helix</keyword>